<accession>A0A815S2V2</accession>
<protein>
    <recommendedName>
        <fullName evidence="4">PKD/REJ-like domain-containing protein</fullName>
    </recommendedName>
</protein>
<evidence type="ECO:0000259" key="4">
    <source>
        <dbReference type="Pfam" id="PF02010"/>
    </source>
</evidence>
<evidence type="ECO:0000313" key="5">
    <source>
        <dbReference type="EMBL" id="CAF1484153.1"/>
    </source>
</evidence>
<dbReference type="InterPro" id="IPR050952">
    <property type="entry name" value="TRIM-NHL_E3_ligases"/>
</dbReference>
<dbReference type="PANTHER" id="PTHR24104:SF25">
    <property type="entry name" value="PROTEIN LIN-41"/>
    <property type="match status" value="1"/>
</dbReference>
<dbReference type="Gene3D" id="2.40.10.500">
    <property type="match status" value="2"/>
</dbReference>
<keyword evidence="1" id="KW-0677">Repeat</keyword>
<dbReference type="Proteomes" id="UP000663852">
    <property type="component" value="Unassembled WGS sequence"/>
</dbReference>
<feature type="repeat" description="NHL" evidence="2">
    <location>
        <begin position="1094"/>
        <end position="1124"/>
    </location>
</feature>
<dbReference type="Gene3D" id="2.120.10.30">
    <property type="entry name" value="TolB, C-terminal domain"/>
    <property type="match status" value="5"/>
</dbReference>
<dbReference type="InterPro" id="IPR001258">
    <property type="entry name" value="NHL_repeat"/>
</dbReference>
<proteinExistence type="predicted"/>
<reference evidence="5" key="1">
    <citation type="submission" date="2021-02" db="EMBL/GenBank/DDBJ databases">
        <authorList>
            <person name="Nowell W R."/>
        </authorList>
    </citation>
    <scope>NUCLEOTIDE SEQUENCE</scope>
</reference>
<evidence type="ECO:0000256" key="3">
    <source>
        <dbReference type="SAM" id="SignalP"/>
    </source>
</evidence>
<dbReference type="PANTHER" id="PTHR24104">
    <property type="entry name" value="E3 UBIQUITIN-PROTEIN LIGASE NHLRC1-RELATED"/>
    <property type="match status" value="1"/>
</dbReference>
<dbReference type="EMBL" id="CAJNOJ010000558">
    <property type="protein sequence ID" value="CAF1484153.1"/>
    <property type="molecule type" value="Genomic_DNA"/>
</dbReference>
<dbReference type="CDD" id="cd05819">
    <property type="entry name" value="NHL"/>
    <property type="match status" value="3"/>
</dbReference>
<dbReference type="OrthoDB" id="5813299at2759"/>
<name>A0A815S2V2_ADIRI</name>
<dbReference type="Pfam" id="PF01436">
    <property type="entry name" value="NHL"/>
    <property type="match status" value="4"/>
</dbReference>
<dbReference type="PROSITE" id="PS51125">
    <property type="entry name" value="NHL"/>
    <property type="match status" value="5"/>
</dbReference>
<comment type="caution">
    <text evidence="5">The sequence shown here is derived from an EMBL/GenBank/DDBJ whole genome shotgun (WGS) entry which is preliminary data.</text>
</comment>
<feature type="repeat" description="NHL" evidence="2">
    <location>
        <begin position="789"/>
        <end position="828"/>
    </location>
</feature>
<evidence type="ECO:0000256" key="1">
    <source>
        <dbReference type="ARBA" id="ARBA00022737"/>
    </source>
</evidence>
<evidence type="ECO:0000313" key="6">
    <source>
        <dbReference type="Proteomes" id="UP000663852"/>
    </source>
</evidence>
<feature type="repeat" description="NHL" evidence="2">
    <location>
        <begin position="186"/>
        <end position="216"/>
    </location>
</feature>
<gene>
    <name evidence="5" type="ORF">EDS130_LOCUS41618</name>
</gene>
<organism evidence="5 6">
    <name type="scientific">Adineta ricciae</name>
    <name type="common">Rotifer</name>
    <dbReference type="NCBI Taxonomy" id="249248"/>
    <lineage>
        <taxon>Eukaryota</taxon>
        <taxon>Metazoa</taxon>
        <taxon>Spiralia</taxon>
        <taxon>Gnathifera</taxon>
        <taxon>Rotifera</taxon>
        <taxon>Eurotatoria</taxon>
        <taxon>Bdelloidea</taxon>
        <taxon>Adinetida</taxon>
        <taxon>Adinetidae</taxon>
        <taxon>Adineta</taxon>
    </lineage>
</organism>
<sequence>MLLREIIAIWFIFSTIEQVSNISYNQPKLCANATWNSTAITFATNAIVGSNPYAVFVNTKNTIYAADRQNSRIQVWTNGNNTLTYTLSGGLNLPYSIFVNDNDEVFIDNGNSYYQVNKWISNYTNSSVPVMYMCDQCYGLFIDINNNLYCSMNTYDQVISKSLTQRLTIWNIVAGTGTAGSASTTLNNPWGLYVDTNLNLYVADSGNNRIQKFLSGQLNGITISTGSLTLSKPTSIAFDADGYLYIVDSSNSRIIGSGPNGFQCVVACSGSAGSAANQLNNPYTLSFDTYGNIFVMDQSNSRLQKFFLLSSSCNVTTTIATATISSTPSSITYSNGISFNQPKFGIYPTWNGIGITFANSTTVGTSPYGIFVNINNTLYVANQANSRIYIWSSGNSTPTENITRGIYSPYSLFVTLNGDIYVDNGGTNNRVDKWSLNSNSSTSVMYVKSTCYDLFIDINNNLYCSINSKHQVVMKSLNGNSSLWTVIAGTDCYGSTSNQLYNPRGIFVDTNLNLYVADCTNDRVQLFQSGQATATTIPIIVTSGVLTLDCPTDVTLDADGNLFIVDSLNNRIIGSDHNGFRCIISCSTIGGSTATQLSNPSTFSFDTYGNIYVTDQGNSRVQKFMLINDNNTYPLSLNLPNFCPSTTWYPNAITFADSTIAGSNIYAIYVSLNNTIYIANRAQSVIYVYREGANSPTRNISGGFSTPLGLYVSVHGDVYIDNYVGNNQITKWSIDTNNNTNTMIITQQCEGFFVDTTNTMYCALPWSHQVVKKWLNDSGTAATVVAGTGSAGGSSTQLYWPSGIYVDSQFNLYVADEANNRIQLFPPGQTIGITQIINGVSGIITLYYPHAITFDGNGYMFILETGNNRIIGNGPYGFRCVIACSGSSGSNANQLNYPRTFGFDSYGNMYVSDQNNARVQKFSIASNSCALSYNQPAFCSIATWTTNAITFASSGTIGAIPNGIFIDGINNIYIINRASNTILKWFQWSSSATTLNYINVTNPASVFVSISGEIYVDNGYLYGRVDKYLFNSSSFITVMNFNGSCIDLFIDSNNTLYCCVQNQHEVVKISLNKSITIPIVAAGNGTAGSLSTMLNSPQGIYVDSSLNLYIADSANNRVQMFGAGQVNGITLVGNGSSTSFTLNYPTDVVLDSNGYLFIVDSYNHRIVGSSSSGYRCVAACSGSSGSASNQLYFPRSMAFDSYGNIYVIDRNNSRVQQFTFQGNNCIPLALLQVALRQAVPARVALRQAVPAQVAPRQAVPAQVALQQAVPARVALRQAVPAQVALQQAVPARVALAVAPGASPRAAAIVQVQVVPQVPRQQNTTVITTPQINSNQTCYPPSIILIPGGSSLLSPISYRRSQDFSISSMIEFHCGGSLSKTTKWTVKNCSTTICSFNIFFSNTVKTTYSELYVPSRTLDYGVYELTLTVTLNNSSKLKSSSSAYVRITKTDITPNPVQLGTSMITRGENQDLFLDPGSFSIDPDQYSFDASKWKYKYYCRIYNQYNFPNFYGILLTIDDPTIDPNNPSCVTNRTGLIFGNSTLSPNSSLTILAGSLQSNQMYQFMVYMENKKNSSIQATGFVLVTVVVTLPKLIIIGCVIAPMCIPNLELQLLNPTTQVALYTYCVGLCEDLQSIHWNIYRGIDNSTYSNGTSWILFDQMNFYENIWFFGQNTSNFTASNQLFIGNSQINLWRFEVIYTFLNETSTSALNFVTNQSPSNGSCSINPLNGTTTTAFNISCSNWFDSDGIRDYTLYVWTKDISEKIMISYSSVDHFQVRLPIGNENTSLINLIVYIRDFLGSITQVNISSIVVTLDFLTIDDLFNKIQNSSKTITDNSIVQLLSSGNQNIVSQIIILLSQQLNQMNNHYLTKAISNGISFVDISISTLHSPNFTSSTTIINETISIEYKNEINSLANIRDYFVSFISDLLITTSNSIILQSSSLVQLTQSTNQLTRNLLTIVSNQCYQLSLSLYSIANQISYEDVQLAANQLFQCASNILSGVNGFLQRRTILLHLDYSRSNTITSDYDTDLESPWPNLNLFADENDFSEEIIEKNRNIYYQKQLSNEISKQVTEMNSLLSLSLNIHRNLGQQYLLNNSQAFLFFEKLSKTSLENGTFHQIENSQFNFPSNLLLNSSSTISIRHSTPI</sequence>
<feature type="domain" description="PKD/REJ-like" evidence="4">
    <location>
        <begin position="1369"/>
        <end position="1852"/>
    </location>
</feature>
<feature type="repeat" description="NHL" evidence="2">
    <location>
        <begin position="1178"/>
        <end position="1221"/>
    </location>
</feature>
<feature type="repeat" description="NHL" evidence="2">
    <location>
        <begin position="493"/>
        <end position="530"/>
    </location>
</feature>
<keyword evidence="3" id="KW-0732">Signal</keyword>
<dbReference type="InterPro" id="IPR011042">
    <property type="entry name" value="6-blade_b-propeller_TolB-like"/>
</dbReference>
<dbReference type="GO" id="GO:0008270">
    <property type="term" value="F:zinc ion binding"/>
    <property type="evidence" value="ECO:0007669"/>
    <property type="project" value="UniProtKB-KW"/>
</dbReference>
<feature type="signal peptide" evidence="3">
    <location>
        <begin position="1"/>
        <end position="21"/>
    </location>
</feature>
<evidence type="ECO:0000256" key="2">
    <source>
        <dbReference type="PROSITE-ProRule" id="PRU00504"/>
    </source>
</evidence>
<feature type="chain" id="PRO_5033058561" description="PKD/REJ-like domain-containing protein" evidence="3">
    <location>
        <begin position="22"/>
        <end position="2145"/>
    </location>
</feature>
<dbReference type="InterPro" id="IPR002859">
    <property type="entry name" value="PKD/REJ-like"/>
</dbReference>
<dbReference type="Pfam" id="PF02010">
    <property type="entry name" value="REJ"/>
    <property type="match status" value="1"/>
</dbReference>
<dbReference type="SUPFAM" id="SSF101898">
    <property type="entry name" value="NHL repeat"/>
    <property type="match status" value="4"/>
</dbReference>